<dbReference type="InterPro" id="IPR002347">
    <property type="entry name" value="SDR_fam"/>
</dbReference>
<comment type="caution">
    <text evidence="4">The sequence shown here is derived from an EMBL/GenBank/DDBJ whole genome shotgun (WGS) entry which is preliminary data.</text>
</comment>
<dbReference type="RefSeq" id="WP_284014750.1">
    <property type="nucleotide sequence ID" value="NZ_CP126157.1"/>
</dbReference>
<dbReference type="SUPFAM" id="SSF51735">
    <property type="entry name" value="NAD(P)-binding Rossmann-fold domains"/>
    <property type="match status" value="1"/>
</dbReference>
<evidence type="ECO:0000256" key="3">
    <source>
        <dbReference type="SAM" id="MobiDB-lite"/>
    </source>
</evidence>
<feature type="compositionally biased region" description="Basic and acidic residues" evidence="3">
    <location>
        <begin position="267"/>
        <end position="285"/>
    </location>
</feature>
<comment type="similarity">
    <text evidence="1">Belongs to the short-chain dehydrogenases/reductases (SDR) family.</text>
</comment>
<evidence type="ECO:0000256" key="1">
    <source>
        <dbReference type="ARBA" id="ARBA00006484"/>
    </source>
</evidence>
<name>A0ABD5Y011_9EURY</name>
<dbReference type="Gene3D" id="3.40.50.720">
    <property type="entry name" value="NAD(P)-binding Rossmann-like Domain"/>
    <property type="match status" value="1"/>
</dbReference>
<organism evidence="4 5">
    <name type="scientific">Halobaculum litoreum</name>
    <dbReference type="NCBI Taxonomy" id="3031998"/>
    <lineage>
        <taxon>Archaea</taxon>
        <taxon>Methanobacteriati</taxon>
        <taxon>Methanobacteriota</taxon>
        <taxon>Stenosarchaea group</taxon>
        <taxon>Halobacteria</taxon>
        <taxon>Halobacteriales</taxon>
        <taxon>Haloferacaceae</taxon>
        <taxon>Halobaculum</taxon>
    </lineage>
</organism>
<dbReference type="PANTHER" id="PTHR43639">
    <property type="entry name" value="OXIDOREDUCTASE, SHORT-CHAIN DEHYDROGENASE/REDUCTASE FAMILY (AFU_ORTHOLOGUE AFUA_5G02870)"/>
    <property type="match status" value="1"/>
</dbReference>
<feature type="region of interest" description="Disordered" evidence="3">
    <location>
        <begin position="264"/>
        <end position="285"/>
    </location>
</feature>
<keyword evidence="2 4" id="KW-0560">Oxidoreductase</keyword>
<evidence type="ECO:0000313" key="4">
    <source>
        <dbReference type="EMBL" id="MFC7137739.1"/>
    </source>
</evidence>
<accession>A0ABD5Y011</accession>
<dbReference type="NCBIfam" id="NF005559">
    <property type="entry name" value="PRK07231.1"/>
    <property type="match status" value="1"/>
</dbReference>
<gene>
    <name evidence="4" type="ORF">ACFQRB_17290</name>
</gene>
<dbReference type="AlphaFoldDB" id="A0ABD5Y011"/>
<dbReference type="PRINTS" id="PR00080">
    <property type="entry name" value="SDRFAMILY"/>
</dbReference>
<protein>
    <submittedName>
        <fullName evidence="4">SDR family NAD(P)-dependent oxidoreductase</fullName>
        <ecNumber evidence="4">1.1.1.-</ecNumber>
    </submittedName>
</protein>
<dbReference type="GeneID" id="81123508"/>
<dbReference type="PANTHER" id="PTHR43639:SF1">
    <property type="entry name" value="SHORT-CHAIN DEHYDROGENASE_REDUCTASE FAMILY PROTEIN"/>
    <property type="match status" value="1"/>
</dbReference>
<dbReference type="EC" id="1.1.1.-" evidence="4"/>
<dbReference type="Pfam" id="PF13561">
    <property type="entry name" value="adh_short_C2"/>
    <property type="match status" value="1"/>
</dbReference>
<dbReference type="GO" id="GO:0016491">
    <property type="term" value="F:oxidoreductase activity"/>
    <property type="evidence" value="ECO:0007669"/>
    <property type="project" value="UniProtKB-KW"/>
</dbReference>
<proteinExistence type="inferred from homology"/>
<dbReference type="FunFam" id="3.40.50.720:FF:000084">
    <property type="entry name" value="Short-chain dehydrogenase reductase"/>
    <property type="match status" value="1"/>
</dbReference>
<reference evidence="4 5" key="1">
    <citation type="journal article" date="2019" name="Int. J. Syst. Evol. Microbiol.">
        <title>The Global Catalogue of Microorganisms (GCM) 10K type strain sequencing project: providing services to taxonomists for standard genome sequencing and annotation.</title>
        <authorList>
            <consortium name="The Broad Institute Genomics Platform"/>
            <consortium name="The Broad Institute Genome Sequencing Center for Infectious Disease"/>
            <person name="Wu L."/>
            <person name="Ma J."/>
        </authorList>
    </citation>
    <scope>NUCLEOTIDE SEQUENCE [LARGE SCALE GENOMIC DNA]</scope>
    <source>
        <strain evidence="4 5">DT92</strain>
    </source>
</reference>
<dbReference type="Proteomes" id="UP001596368">
    <property type="component" value="Unassembled WGS sequence"/>
</dbReference>
<dbReference type="EMBL" id="JBHSZG010000002">
    <property type="protein sequence ID" value="MFC7137739.1"/>
    <property type="molecule type" value="Genomic_DNA"/>
</dbReference>
<evidence type="ECO:0000313" key="5">
    <source>
        <dbReference type="Proteomes" id="UP001596368"/>
    </source>
</evidence>
<dbReference type="InterPro" id="IPR036291">
    <property type="entry name" value="NAD(P)-bd_dom_sf"/>
</dbReference>
<evidence type="ECO:0000256" key="2">
    <source>
        <dbReference type="ARBA" id="ARBA00023002"/>
    </source>
</evidence>
<dbReference type="PRINTS" id="PR00081">
    <property type="entry name" value="GDHRDH"/>
</dbReference>
<sequence>MVSERAAVETDAAAVGDRFAGQVAVVTGSTRGIGAGVARRLAAEGAQVIVTGRSADAGEATVADIEAAGGVATFVRADMRDPDDIAALFDATVEAFGGVDVLVNNAGVETNTAVDEATMDDWAFVLETDFRSFWLCAKAAAERMDGGAIVNMSSNHAFCTMPAMFPYNAVKAGINGMTRAMALDLGPDVRVNTVNPGWVAIERTTEDMDPEYRAHLESIHPVGRLGTPADVAAAVAFLASDEAGFVTGANLLVDGGRTAVMQDDTLPDYRARRRDGEGRRGEDGE</sequence>
<keyword evidence="5" id="KW-1185">Reference proteome</keyword>
<dbReference type="CDD" id="cd05233">
    <property type="entry name" value="SDR_c"/>
    <property type="match status" value="1"/>
</dbReference>